<evidence type="ECO:0000256" key="8">
    <source>
        <dbReference type="PROSITE-ProRule" id="PRU00169"/>
    </source>
</evidence>
<dbReference type="Gene3D" id="1.10.10.10">
    <property type="entry name" value="Winged helix-like DNA-binding domain superfamily/Winged helix DNA-binding domain"/>
    <property type="match status" value="1"/>
</dbReference>
<evidence type="ECO:0000259" key="10">
    <source>
        <dbReference type="PROSITE" id="PS50110"/>
    </source>
</evidence>
<dbReference type="PANTHER" id="PTHR48111:SF24">
    <property type="entry name" value="TRANSCRIPTIONAL REGULATORY PROTEIN CSSR"/>
    <property type="match status" value="1"/>
</dbReference>
<dbReference type="CDD" id="cd17574">
    <property type="entry name" value="REC_OmpR"/>
    <property type="match status" value="1"/>
</dbReference>
<sequence>MSFKIYLVEDEHHLNQVLTMYLRQEGWDVTSFTNGKEALNVIANEPHLWILDIMLPEVDGYEILKKIKDHNQSTPVIFISARDADLDRILGLELGSEDYLSKPFLPKELIIRAKKILNRTYEKFQTNIEKYGPYEINKQKRLVFLDGNPLSLTSLEFDLFALFADHIGRAFSREEILNLVWGEDYFGSDRVVDDLVRRIRRKMPFINIETVYGFGYRAVDVHEK</sequence>
<evidence type="ECO:0000256" key="6">
    <source>
        <dbReference type="ARBA" id="ARBA00023125"/>
    </source>
</evidence>
<dbReference type="SUPFAM" id="SSF46894">
    <property type="entry name" value="C-terminal effector domain of the bipartite response regulators"/>
    <property type="match status" value="1"/>
</dbReference>
<dbReference type="SUPFAM" id="SSF52172">
    <property type="entry name" value="CheY-like"/>
    <property type="match status" value="1"/>
</dbReference>
<evidence type="ECO:0000256" key="2">
    <source>
        <dbReference type="ARBA" id="ARBA00022490"/>
    </source>
</evidence>
<evidence type="ECO:0000313" key="12">
    <source>
        <dbReference type="EMBL" id="WLR41273.1"/>
    </source>
</evidence>
<keyword evidence="5" id="KW-0805">Transcription regulation</keyword>
<dbReference type="PROSITE" id="PS50110">
    <property type="entry name" value="RESPONSE_REGULATORY"/>
    <property type="match status" value="1"/>
</dbReference>
<gene>
    <name evidence="12" type="ORF">LC087_10025</name>
</gene>
<dbReference type="InterPro" id="IPR039420">
    <property type="entry name" value="WalR-like"/>
</dbReference>
<dbReference type="PROSITE" id="PS51755">
    <property type="entry name" value="OMPR_PHOB"/>
    <property type="match status" value="1"/>
</dbReference>
<evidence type="ECO:0000256" key="7">
    <source>
        <dbReference type="ARBA" id="ARBA00023163"/>
    </source>
</evidence>
<keyword evidence="4" id="KW-0902">Two-component regulatory system</keyword>
<dbReference type="SMART" id="SM00448">
    <property type="entry name" value="REC"/>
    <property type="match status" value="1"/>
</dbReference>
<keyword evidence="6 9" id="KW-0238">DNA-binding</keyword>
<dbReference type="InterPro" id="IPR036388">
    <property type="entry name" value="WH-like_DNA-bd_sf"/>
</dbReference>
<dbReference type="Gene3D" id="3.40.50.2300">
    <property type="match status" value="1"/>
</dbReference>
<proteinExistence type="predicted"/>
<protein>
    <submittedName>
        <fullName evidence="12">Response regulator transcription factor</fullName>
    </submittedName>
</protein>
<reference evidence="12 13" key="1">
    <citation type="submission" date="2023-06" db="EMBL/GenBank/DDBJ databases">
        <title>Five Gram-positive bacteria isolated from mangrove sediments in Shenzhen, Guangdong, China.</title>
        <authorList>
            <person name="Yu S."/>
            <person name="Zheng W."/>
            <person name="Huang Y."/>
        </authorList>
    </citation>
    <scope>NUCLEOTIDE SEQUENCE [LARGE SCALE GENOMIC DNA]</scope>
    <source>
        <strain evidence="12 13">SaN35-3</strain>
    </source>
</reference>
<dbReference type="PANTHER" id="PTHR48111">
    <property type="entry name" value="REGULATOR OF RPOS"/>
    <property type="match status" value="1"/>
</dbReference>
<name>A0ABY9JRC2_9BACI</name>
<feature type="domain" description="OmpR/PhoB-type" evidence="11">
    <location>
        <begin position="126"/>
        <end position="220"/>
    </location>
</feature>
<dbReference type="Pfam" id="PF00072">
    <property type="entry name" value="Response_reg"/>
    <property type="match status" value="1"/>
</dbReference>
<evidence type="ECO:0000256" key="5">
    <source>
        <dbReference type="ARBA" id="ARBA00023015"/>
    </source>
</evidence>
<feature type="domain" description="Response regulatory" evidence="10">
    <location>
        <begin position="4"/>
        <end position="117"/>
    </location>
</feature>
<evidence type="ECO:0000313" key="13">
    <source>
        <dbReference type="Proteomes" id="UP001197974"/>
    </source>
</evidence>
<keyword evidence="2" id="KW-0963">Cytoplasm</keyword>
<organism evidence="12 13">
    <name type="scientific">Bacillus carboniphilus</name>
    <dbReference type="NCBI Taxonomy" id="86663"/>
    <lineage>
        <taxon>Bacteria</taxon>
        <taxon>Bacillati</taxon>
        <taxon>Bacillota</taxon>
        <taxon>Bacilli</taxon>
        <taxon>Bacillales</taxon>
        <taxon>Bacillaceae</taxon>
        <taxon>Bacillus</taxon>
    </lineage>
</organism>
<evidence type="ECO:0000256" key="9">
    <source>
        <dbReference type="PROSITE-ProRule" id="PRU01091"/>
    </source>
</evidence>
<dbReference type="Proteomes" id="UP001197974">
    <property type="component" value="Chromosome"/>
</dbReference>
<comment type="subcellular location">
    <subcellularLocation>
        <location evidence="1">Cytoplasm</location>
    </subcellularLocation>
</comment>
<keyword evidence="13" id="KW-1185">Reference proteome</keyword>
<dbReference type="InterPro" id="IPR016032">
    <property type="entry name" value="Sig_transdc_resp-reg_C-effctor"/>
</dbReference>
<dbReference type="InterPro" id="IPR011006">
    <property type="entry name" value="CheY-like_superfamily"/>
</dbReference>
<evidence type="ECO:0000256" key="4">
    <source>
        <dbReference type="ARBA" id="ARBA00023012"/>
    </source>
</evidence>
<dbReference type="EMBL" id="CP129013">
    <property type="protein sequence ID" value="WLR41273.1"/>
    <property type="molecule type" value="Genomic_DNA"/>
</dbReference>
<keyword evidence="7" id="KW-0804">Transcription</keyword>
<evidence type="ECO:0000256" key="1">
    <source>
        <dbReference type="ARBA" id="ARBA00004496"/>
    </source>
</evidence>
<dbReference type="SMART" id="SM00862">
    <property type="entry name" value="Trans_reg_C"/>
    <property type="match status" value="1"/>
</dbReference>
<dbReference type="Pfam" id="PF00486">
    <property type="entry name" value="Trans_reg_C"/>
    <property type="match status" value="1"/>
</dbReference>
<dbReference type="RefSeq" id="WP_226540278.1">
    <property type="nucleotide sequence ID" value="NZ_CP129013.1"/>
</dbReference>
<dbReference type="CDD" id="cd00383">
    <property type="entry name" value="trans_reg_C"/>
    <property type="match status" value="1"/>
</dbReference>
<feature type="DNA-binding region" description="OmpR/PhoB-type" evidence="9">
    <location>
        <begin position="126"/>
        <end position="220"/>
    </location>
</feature>
<keyword evidence="3 8" id="KW-0597">Phosphoprotein</keyword>
<dbReference type="InterPro" id="IPR001789">
    <property type="entry name" value="Sig_transdc_resp-reg_receiver"/>
</dbReference>
<dbReference type="InterPro" id="IPR001867">
    <property type="entry name" value="OmpR/PhoB-type_DNA-bd"/>
</dbReference>
<accession>A0ABY9JRC2</accession>
<evidence type="ECO:0000256" key="3">
    <source>
        <dbReference type="ARBA" id="ARBA00022553"/>
    </source>
</evidence>
<feature type="modified residue" description="4-aspartylphosphate" evidence="8">
    <location>
        <position position="52"/>
    </location>
</feature>
<evidence type="ECO:0000259" key="11">
    <source>
        <dbReference type="PROSITE" id="PS51755"/>
    </source>
</evidence>